<comment type="caution">
    <text evidence="1">The sequence shown here is derived from an EMBL/GenBank/DDBJ whole genome shotgun (WGS) entry which is preliminary data.</text>
</comment>
<evidence type="ECO:0000313" key="2">
    <source>
        <dbReference type="Proteomes" id="UP001181046"/>
    </source>
</evidence>
<name>A0ABU3F9B1_9ENTE</name>
<proteinExistence type="predicted"/>
<dbReference type="Proteomes" id="UP001181046">
    <property type="component" value="Unassembled WGS sequence"/>
</dbReference>
<evidence type="ECO:0000313" key="1">
    <source>
        <dbReference type="EMBL" id="MDT2759254.1"/>
    </source>
</evidence>
<sequence>MKKIIRFEFSLHFRWPFSYILSCPFTPGSKNGEISARFYLFSFLYSIHRQIQNVHWIQDSDKLKELRNQIFTYLGISYSGVSNDTILLWLYVIQVSALNKHTLDFTSEEQRFIDALDLPRKPNFLTTWTAEDWRFLLVILHSFDNLKYQLNDSLTLPPQEEAKIQEIESTWFENFETAFQVLSLEQRTLIHKYFKKKYLFQQFFPVNEVTTQQLTFLDISDFHNNYPLYYQKFQKLWQNFTLSITKKEIDLYYFEVEAILLSTYLCPPAHCLPNFKIFLLSDLGHLYESYIHTQITDTVRGLVDLTFVDNPIDADLTVSLIPPPASLGIPNSTVFLLKMPLNEWDLANLFLKIKSLIDTQYPRKEDDRLTPQLAEKECL</sequence>
<gene>
    <name evidence="1" type="ORF">P7H27_05710</name>
</gene>
<evidence type="ECO:0008006" key="3">
    <source>
        <dbReference type="Google" id="ProtNLM"/>
    </source>
</evidence>
<reference evidence="1" key="1">
    <citation type="submission" date="2023-03" db="EMBL/GenBank/DDBJ databases">
        <authorList>
            <person name="Shen W."/>
            <person name="Cai J."/>
        </authorList>
    </citation>
    <scope>NUCLEOTIDE SEQUENCE</scope>
    <source>
        <strain evidence="1">P66-3</strain>
    </source>
</reference>
<accession>A0ABU3F9B1</accession>
<organism evidence="1 2">
    <name type="scientific">Enterococcus xiangfangensis</name>
    <dbReference type="NCBI Taxonomy" id="1296537"/>
    <lineage>
        <taxon>Bacteria</taxon>
        <taxon>Bacillati</taxon>
        <taxon>Bacillota</taxon>
        <taxon>Bacilli</taxon>
        <taxon>Lactobacillales</taxon>
        <taxon>Enterococcaceae</taxon>
        <taxon>Enterococcus</taxon>
    </lineage>
</organism>
<keyword evidence="2" id="KW-1185">Reference proteome</keyword>
<protein>
    <recommendedName>
        <fullName evidence="3">Mga helix-turn-helix domain-containing protein</fullName>
    </recommendedName>
</protein>
<dbReference type="EMBL" id="JARQAJ010000002">
    <property type="protein sequence ID" value="MDT2759254.1"/>
    <property type="molecule type" value="Genomic_DNA"/>
</dbReference>
<dbReference type="RefSeq" id="WP_311829740.1">
    <property type="nucleotide sequence ID" value="NZ_JARQAJ010000002.1"/>
</dbReference>